<sequence>MYYIIALFTFVLSLQTSWLYNNFTYLSYQPTLRIYFLIWITVVATFLLIKTIKLLKYSYITRLDKLLLGLNFISILLGSYLPYNPNNTNISSSLHIILSSAASLLYLIIIQIIINRLILSDYDAYKQINIIYHRLITILIMFIVMFGSINTIIELFVLFTILFILNKIENTLKF</sequence>
<organism evidence="2 3">
    <name type="scientific">Thomasclavelia spiroformis</name>
    <dbReference type="NCBI Taxonomy" id="29348"/>
    <lineage>
        <taxon>Bacteria</taxon>
        <taxon>Bacillati</taxon>
        <taxon>Bacillota</taxon>
        <taxon>Erysipelotrichia</taxon>
        <taxon>Erysipelotrichales</taxon>
        <taxon>Coprobacillaceae</taxon>
        <taxon>Thomasclavelia</taxon>
    </lineage>
</organism>
<gene>
    <name evidence="2" type="ORF">KHX14_04630</name>
</gene>
<dbReference type="AlphaFoldDB" id="A0A943EKH3"/>
<evidence type="ECO:0000313" key="3">
    <source>
        <dbReference type="Proteomes" id="UP000751224"/>
    </source>
</evidence>
<dbReference type="EMBL" id="JAGZCC010000019">
    <property type="protein sequence ID" value="MBS5588091.1"/>
    <property type="molecule type" value="Genomic_DNA"/>
</dbReference>
<keyword evidence="1" id="KW-0812">Transmembrane</keyword>
<keyword evidence="1" id="KW-0472">Membrane</keyword>
<feature type="transmembrane region" description="Helical" evidence="1">
    <location>
        <begin position="95"/>
        <end position="114"/>
    </location>
</feature>
<proteinExistence type="predicted"/>
<comment type="caution">
    <text evidence="2">The sequence shown here is derived from an EMBL/GenBank/DDBJ whole genome shotgun (WGS) entry which is preliminary data.</text>
</comment>
<keyword evidence="1" id="KW-1133">Transmembrane helix</keyword>
<feature type="transmembrane region" description="Helical" evidence="1">
    <location>
        <begin position="35"/>
        <end position="54"/>
    </location>
</feature>
<dbReference type="RefSeq" id="WP_303886642.1">
    <property type="nucleotide sequence ID" value="NZ_JAGZCC010000019.1"/>
</dbReference>
<feature type="transmembrane region" description="Helical" evidence="1">
    <location>
        <begin position="66"/>
        <end position="83"/>
    </location>
</feature>
<protein>
    <submittedName>
        <fullName evidence="2">Uncharacterized protein</fullName>
    </submittedName>
</protein>
<evidence type="ECO:0000313" key="2">
    <source>
        <dbReference type="EMBL" id="MBS5588091.1"/>
    </source>
</evidence>
<reference evidence="2" key="1">
    <citation type="submission" date="2021-02" db="EMBL/GenBank/DDBJ databases">
        <title>Infant gut strain persistence is associated with maternal origin, phylogeny, and functional potential including surface adhesion and iron acquisition.</title>
        <authorList>
            <person name="Lou Y.C."/>
        </authorList>
    </citation>
    <scope>NUCLEOTIDE SEQUENCE</scope>
    <source>
        <strain evidence="2">L3_108_000G1_dasL3_108_000G1_metabat.metabat.11</strain>
    </source>
</reference>
<feature type="transmembrane region" description="Helical" evidence="1">
    <location>
        <begin position="135"/>
        <end position="165"/>
    </location>
</feature>
<dbReference type="Proteomes" id="UP000751224">
    <property type="component" value="Unassembled WGS sequence"/>
</dbReference>
<evidence type="ECO:0000256" key="1">
    <source>
        <dbReference type="SAM" id="Phobius"/>
    </source>
</evidence>
<name>A0A943EKH3_9FIRM</name>
<accession>A0A943EKH3</accession>